<feature type="region of interest" description="Disordered" evidence="9">
    <location>
        <begin position="19"/>
        <end position="41"/>
    </location>
</feature>
<keyword evidence="6" id="KW-0547">Nucleotide-binding</keyword>
<keyword evidence="6" id="KW-0378">Hydrolase</keyword>
<dbReference type="Proteomes" id="UP001276659">
    <property type="component" value="Unassembled WGS sequence"/>
</dbReference>
<evidence type="ECO:0000256" key="6">
    <source>
        <dbReference type="ARBA" id="ARBA00022806"/>
    </source>
</evidence>
<keyword evidence="2" id="KW-0963">Cytoplasm</keyword>
<evidence type="ECO:0000256" key="3">
    <source>
        <dbReference type="ARBA" id="ARBA00022723"/>
    </source>
</evidence>
<dbReference type="Pfam" id="PF20173">
    <property type="entry name" value="ZnF_RZ-type"/>
    <property type="match status" value="1"/>
</dbReference>
<dbReference type="InterPro" id="IPR041677">
    <property type="entry name" value="DNA2/NAM7_AAA_11"/>
</dbReference>
<dbReference type="GO" id="GO:0008270">
    <property type="term" value="F:zinc ion binding"/>
    <property type="evidence" value="ECO:0007669"/>
    <property type="project" value="UniProtKB-KW"/>
</dbReference>
<comment type="subcellular location">
    <subcellularLocation>
        <location evidence="1">Cytoplasm</location>
    </subcellularLocation>
</comment>
<evidence type="ECO:0000256" key="5">
    <source>
        <dbReference type="ARBA" id="ARBA00022771"/>
    </source>
</evidence>
<dbReference type="InterPro" id="IPR000967">
    <property type="entry name" value="Znf_NFX1"/>
</dbReference>
<evidence type="ECO:0000256" key="1">
    <source>
        <dbReference type="ARBA" id="ARBA00004496"/>
    </source>
</evidence>
<keyword evidence="6" id="KW-0347">Helicase</keyword>
<dbReference type="CDD" id="cd06008">
    <property type="entry name" value="NF-X1-zinc-finger"/>
    <property type="match status" value="1"/>
</dbReference>
<keyword evidence="8" id="KW-0391">Immunity</keyword>
<dbReference type="GO" id="GO:0031048">
    <property type="term" value="P:regulatory ncRNA-mediated heterochromatin formation"/>
    <property type="evidence" value="ECO:0007669"/>
    <property type="project" value="TreeGrafter"/>
</dbReference>
<dbReference type="SUPFAM" id="SSF52540">
    <property type="entry name" value="P-loop containing nucleoside triphosphate hydrolases"/>
    <property type="match status" value="1"/>
</dbReference>
<dbReference type="CDD" id="cd17936">
    <property type="entry name" value="EEXXEc_NFX1"/>
    <property type="match status" value="1"/>
</dbReference>
<evidence type="ECO:0000256" key="7">
    <source>
        <dbReference type="ARBA" id="ARBA00022833"/>
    </source>
</evidence>
<evidence type="ECO:0000256" key="9">
    <source>
        <dbReference type="SAM" id="MobiDB-lite"/>
    </source>
</evidence>
<evidence type="ECO:0000313" key="12">
    <source>
        <dbReference type="Proteomes" id="UP001276659"/>
    </source>
</evidence>
<dbReference type="GO" id="GO:0002376">
    <property type="term" value="P:immune system process"/>
    <property type="evidence" value="ECO:0007669"/>
    <property type="project" value="UniProtKB-KW"/>
</dbReference>
<proteinExistence type="predicted"/>
<name>A0AAD9ZE26_9LECA</name>
<keyword evidence="4" id="KW-0677">Repeat</keyword>
<accession>A0AAD9ZE26</accession>
<sequence>MAGTPKGCFKGQQCKFSHETVAGRNGASPQPSQSTARSRPQTELETSFREWTFLLPRQNTRFQVVEIGKFFKVGWDLTSKEHTETGQQIIKKLATEEGLAMIKALADEKFDGVELESRLRIFKDKTLPFFRTISHPDILSSLILETPLDTICTFLFGPNGRRAIKLFKSTTSALGALALDEAAKDEELTSIAVTASLAVLERIVELNQSAQVITEFTLIVNDFSTCVPEQLLQAGSRSLARVRQRLGIGAAMPFSGGSPVERKSHRPVFALGQDLPGALSEQGPRHDNDHANIFDIKILPTTEEIQSPRLEYLPSSDPTKHHLPGLAGLLDRQFRLLREDTVGQLRDAVQIECKRLNKPRNAQPPPQQQNNGFRNIIYHNVALLRLEFDRKKGLQVVTEFDQPPALAKKGAKEREEWWGNTKQLQIDAFVCLVSSTGRVIFFSICDPAPTLPPKRRDGKEECEVRSTGYRRASDERPSLFRHADRATLMLSPVEDNSEDITWINSHLGKAKKIRQSLVEFRGILLPSFQPTLQALQKMSRTLDLPFSQFIAPEVQNAGDVEMPAPAYSRRPGFTFDLETLTGGERLRLTPGQPFDDTTLREKSTLDDAQQLSTINALRSGLALIQGPPGTGKSYTGVAIIKALLKNRDAAKLGPIICVCYTNHALDQLLEHLVKDGVEQLIRLGSRSKSELLHDLNLRHILKEVGPTKIEGHEKYQLYKELDIAFDEIEELMPGLMDPSHWSNVKEYLEDHHNGHFKQLFGRGVDEHGFQEVRGKRFNILNSWVNGAPKRIASTRQVPELLNVNLKEMSGLERLALHKYWVQQSTMELNRRFLHVLDSYRHTRDSLKKCHQELDLRCLLRAHVIGVTTSGLARNLDVLRRVRAKVVVFEEAGEVLEAHTLTALLPSVEHAILIGDHEQLRPQINNYEFQYDNPRGAKFSLDVSLFERLVHPQSGYPKLPYSSLEVQRRMYPSIAELVRSTLYPRLQDHPSVSTYPEVDGMRKRLFWLDHNEKEDASPSNLAQSFSKTNSWEVEMTAALVSHLVRQGIYGNEDIAVLTPYLGQLQKLKQRLGSSFAIVVGDRDLEDLETKGLENDSGEEIVATKGNIRKTTLLRALRIASVDNFQGEEAKVIIISLVRSNDQRNCGFLKTSNRINVLLSRARHGMYIIGNTYTARPVPMWNEVITILEKDGNIGQTLALRCPRHKETPIEVSKPDDFSIFSPEGGCDRKCISRLGCGHACINKCHSEPLHNAVRCLERCQRIKKGCDHACPKVCGDPCDSKCLIQVRNIALTCGHVQTWLACHLAQAPEAVQCYVSVETVMPGCKHTVKVPCYEIPLAADYPCSATCGAALGCGHDCKQICKNCNTRGGDGRISEISHGICKTLCGRRYNTCSHACSEACHGDKPCRLCLEPCEVRCSHSRCSQKCHEPCIPCVENCSWSCPHRGACKLPCAVPCDLLPCSKRCSLTLSCGHDCPSVCGEICPEARYCQKCADKSIKDMMVDYIMGSTYAEIDLDENPCIIPSCGHILSLESMDGHMEIAKYYTISDDTNAENSIIALKSSSVPFSTSDLRNCPMCRSPLRNINRYGRIVRRAWIDEATKKFIVWANARFIPLASKMEQAEAKLREPVTEKQTAKSPLLRQAQLSSALDRLSLEPIRLIGSRDQQIKVVLKALKADGRYKDISLLRIDIRRFLKEVDEAEQPISRIHDLIRDARKNYGVNTEITDVPFVLQVRNRLLATVLLLRCDYAILLDFVTHSAGTASGKNVRDLRLSLALNRKDCENLIRESRSRQQPTHEVEGLLYWARFVALERGRSASLSNADMTTLVDSAHDQLHLARTICNKYPGQTAGMPAEVSEAEKMLRDATFYAPVTNMEMAAVYAAMAQSFQGTGHWYYCANGHPFTVGDCGMPMQTARCPQCGATVGGMDHQAVAGVTPAIDLETEFQRRPR</sequence>
<protein>
    <recommendedName>
        <fullName evidence="10">RZ-type domain-containing protein</fullName>
    </recommendedName>
</protein>
<comment type="caution">
    <text evidence="11">The sequence shown here is derived from an EMBL/GenBank/DDBJ whole genome shotgun (WGS) entry which is preliminary data.</text>
</comment>
<dbReference type="InterPro" id="IPR046439">
    <property type="entry name" value="ZF_RZ_dom"/>
</dbReference>
<keyword evidence="3" id="KW-0479">Metal-binding</keyword>
<reference evidence="11" key="1">
    <citation type="submission" date="2022-11" db="EMBL/GenBank/DDBJ databases">
        <title>Chromosomal genome sequence assembly and mating type (MAT) locus characterization of the leprose asexual lichenized fungus Lepraria neglecta (Nyl.) Erichsen.</title>
        <authorList>
            <person name="Allen J.L."/>
            <person name="Pfeffer B."/>
        </authorList>
    </citation>
    <scope>NUCLEOTIDE SEQUENCE</scope>
    <source>
        <strain evidence="11">Allen 5258</strain>
    </source>
</reference>
<dbReference type="Gene3D" id="3.40.50.300">
    <property type="entry name" value="P-loop containing nucleotide triphosphate hydrolases"/>
    <property type="match status" value="2"/>
</dbReference>
<evidence type="ECO:0000256" key="2">
    <source>
        <dbReference type="ARBA" id="ARBA00022490"/>
    </source>
</evidence>
<dbReference type="CDD" id="cd18808">
    <property type="entry name" value="SF1_C_Upf1"/>
    <property type="match status" value="1"/>
</dbReference>
<evidence type="ECO:0000313" key="11">
    <source>
        <dbReference type="EMBL" id="KAK3174687.1"/>
    </source>
</evidence>
<dbReference type="PROSITE" id="PS51981">
    <property type="entry name" value="ZF_RZ"/>
    <property type="match status" value="1"/>
</dbReference>
<dbReference type="Pfam" id="PF13086">
    <property type="entry name" value="AAA_11"/>
    <property type="match status" value="1"/>
</dbReference>
<dbReference type="PANTHER" id="PTHR10887:SF445">
    <property type="entry name" value="NFX1-TYPE ZINC FINGER-CONTAINING PROTEIN 1"/>
    <property type="match status" value="1"/>
</dbReference>
<evidence type="ECO:0000256" key="4">
    <source>
        <dbReference type="ARBA" id="ARBA00022737"/>
    </source>
</evidence>
<feature type="domain" description="RZ-type" evidence="10">
    <location>
        <begin position="1869"/>
        <end position="1945"/>
    </location>
</feature>
<gene>
    <name evidence="11" type="ORF">OEA41_001933</name>
</gene>
<keyword evidence="12" id="KW-1185">Reference proteome</keyword>
<keyword evidence="5" id="KW-0863">Zinc-finger</keyword>
<dbReference type="FunFam" id="3.40.50.300:FF:001660">
    <property type="entry name" value="NF-X1 finger and helicase protein, putative"/>
    <property type="match status" value="1"/>
</dbReference>
<organism evidence="11 12">
    <name type="scientific">Lepraria neglecta</name>
    <dbReference type="NCBI Taxonomy" id="209136"/>
    <lineage>
        <taxon>Eukaryota</taxon>
        <taxon>Fungi</taxon>
        <taxon>Dikarya</taxon>
        <taxon>Ascomycota</taxon>
        <taxon>Pezizomycotina</taxon>
        <taxon>Lecanoromycetes</taxon>
        <taxon>OSLEUM clade</taxon>
        <taxon>Lecanoromycetidae</taxon>
        <taxon>Lecanorales</taxon>
        <taxon>Lecanorineae</taxon>
        <taxon>Stereocaulaceae</taxon>
        <taxon>Lepraria</taxon>
    </lineage>
</organism>
<dbReference type="InterPro" id="IPR045055">
    <property type="entry name" value="DNA2/NAM7-like"/>
</dbReference>
<dbReference type="InterPro" id="IPR047187">
    <property type="entry name" value="SF1_C_Upf1"/>
</dbReference>
<dbReference type="GO" id="GO:0004386">
    <property type="term" value="F:helicase activity"/>
    <property type="evidence" value="ECO:0007669"/>
    <property type="project" value="InterPro"/>
</dbReference>
<keyword evidence="7" id="KW-0862">Zinc</keyword>
<evidence type="ECO:0000259" key="10">
    <source>
        <dbReference type="PROSITE" id="PS51981"/>
    </source>
</evidence>
<keyword evidence="6" id="KW-0067">ATP-binding</keyword>
<dbReference type="Pfam" id="PF13087">
    <property type="entry name" value="AAA_12"/>
    <property type="match status" value="1"/>
</dbReference>
<evidence type="ECO:0000256" key="8">
    <source>
        <dbReference type="ARBA" id="ARBA00022859"/>
    </source>
</evidence>
<dbReference type="GO" id="GO:0031380">
    <property type="term" value="C:nuclear RNA-directed RNA polymerase complex"/>
    <property type="evidence" value="ECO:0007669"/>
    <property type="project" value="TreeGrafter"/>
</dbReference>
<dbReference type="InterPro" id="IPR041679">
    <property type="entry name" value="DNA2/NAM7-like_C"/>
</dbReference>
<dbReference type="GO" id="GO:0005737">
    <property type="term" value="C:cytoplasm"/>
    <property type="evidence" value="ECO:0007669"/>
    <property type="project" value="UniProtKB-SubCell"/>
</dbReference>
<dbReference type="SMART" id="SM00438">
    <property type="entry name" value="ZnF_NFX"/>
    <property type="match status" value="4"/>
</dbReference>
<feature type="compositionally biased region" description="Polar residues" evidence="9">
    <location>
        <begin position="27"/>
        <end position="39"/>
    </location>
</feature>
<dbReference type="EMBL" id="JASNWA010000006">
    <property type="protein sequence ID" value="KAK3174687.1"/>
    <property type="molecule type" value="Genomic_DNA"/>
</dbReference>
<dbReference type="PANTHER" id="PTHR10887">
    <property type="entry name" value="DNA2/NAM7 HELICASE FAMILY"/>
    <property type="match status" value="1"/>
</dbReference>
<dbReference type="InterPro" id="IPR027417">
    <property type="entry name" value="P-loop_NTPase"/>
</dbReference>